<protein>
    <recommendedName>
        <fullName evidence="4">Myb-like domain-containing protein</fullName>
    </recommendedName>
</protein>
<evidence type="ECO:0000256" key="1">
    <source>
        <dbReference type="SAM" id="MobiDB-lite"/>
    </source>
</evidence>
<dbReference type="VEuPathDB" id="AmoebaDB:ACA1_219640"/>
<dbReference type="Gene3D" id="1.10.10.60">
    <property type="entry name" value="Homeodomain-like"/>
    <property type="match status" value="1"/>
</dbReference>
<feature type="region of interest" description="Disordered" evidence="1">
    <location>
        <begin position="354"/>
        <end position="386"/>
    </location>
</feature>
<feature type="compositionally biased region" description="Low complexity" evidence="1">
    <location>
        <begin position="289"/>
        <end position="298"/>
    </location>
</feature>
<dbReference type="AlphaFoldDB" id="L8GRG4"/>
<dbReference type="KEGG" id="acan:ACA1_219640"/>
<proteinExistence type="predicted"/>
<dbReference type="PANTHER" id="PTHR41733:SF1">
    <property type="entry name" value="CHROMOSOME UNDETERMINED SCAFFOLD_30, WHOLE GENOME SHOTGUN SEQUENCE"/>
    <property type="match status" value="1"/>
</dbReference>
<accession>L8GRG4</accession>
<dbReference type="InterPro" id="IPR001005">
    <property type="entry name" value="SANT/Myb"/>
</dbReference>
<feature type="compositionally biased region" description="Acidic residues" evidence="1">
    <location>
        <begin position="357"/>
        <end position="369"/>
    </location>
</feature>
<dbReference type="PANTHER" id="PTHR41733">
    <property type="entry name" value="UBIQUITIN-ASSOCIATED/TRANSLATION ELONGATION FACTOR EF1B, N-TERMINAL, EUKARYOTE"/>
    <property type="match status" value="1"/>
</dbReference>
<name>L8GRG4_ACACF</name>
<organism evidence="2 3">
    <name type="scientific">Acanthamoeba castellanii (strain ATCC 30010 / Neff)</name>
    <dbReference type="NCBI Taxonomy" id="1257118"/>
    <lineage>
        <taxon>Eukaryota</taxon>
        <taxon>Amoebozoa</taxon>
        <taxon>Discosea</taxon>
        <taxon>Longamoebia</taxon>
        <taxon>Centramoebida</taxon>
        <taxon>Acanthamoebidae</taxon>
        <taxon>Acanthamoeba</taxon>
    </lineage>
</organism>
<reference evidence="2 3" key="1">
    <citation type="journal article" date="2013" name="Genome Biol.">
        <title>Genome of Acanthamoeba castellanii highlights extensive lateral gene transfer and early evolution of tyrosine kinase signaling.</title>
        <authorList>
            <person name="Clarke M."/>
            <person name="Lohan A.J."/>
            <person name="Liu B."/>
            <person name="Lagkouvardos I."/>
            <person name="Roy S."/>
            <person name="Zafar N."/>
            <person name="Bertelli C."/>
            <person name="Schilde C."/>
            <person name="Kianianmomeni A."/>
            <person name="Burglin T.R."/>
            <person name="Frech C."/>
            <person name="Turcotte B."/>
            <person name="Kopec K.O."/>
            <person name="Synnott J.M."/>
            <person name="Choo C."/>
            <person name="Paponov I."/>
            <person name="Finkler A."/>
            <person name="Soon Heng Tan C."/>
            <person name="Hutchins A.P."/>
            <person name="Weinmeier T."/>
            <person name="Rattei T."/>
            <person name="Chu J.S."/>
            <person name="Gimenez G."/>
            <person name="Irimia M."/>
            <person name="Rigden D.J."/>
            <person name="Fitzpatrick D.A."/>
            <person name="Lorenzo-Morales J."/>
            <person name="Bateman A."/>
            <person name="Chiu C.H."/>
            <person name="Tang P."/>
            <person name="Hegemann P."/>
            <person name="Fromm H."/>
            <person name="Raoult D."/>
            <person name="Greub G."/>
            <person name="Miranda-Saavedra D."/>
            <person name="Chen N."/>
            <person name="Nash P."/>
            <person name="Ginger M.L."/>
            <person name="Horn M."/>
            <person name="Schaap P."/>
            <person name="Caler L."/>
            <person name="Loftus B."/>
        </authorList>
    </citation>
    <scope>NUCLEOTIDE SEQUENCE [LARGE SCALE GENOMIC DNA]</scope>
    <source>
        <strain evidence="2 3">Neff</strain>
    </source>
</reference>
<dbReference type="OrthoDB" id="608866at2759"/>
<dbReference type="STRING" id="1257118.L8GRG4"/>
<dbReference type="Proteomes" id="UP000011083">
    <property type="component" value="Unassembled WGS sequence"/>
</dbReference>
<gene>
    <name evidence="2" type="ORF">ACA1_219640</name>
</gene>
<evidence type="ECO:0008006" key="4">
    <source>
        <dbReference type="Google" id="ProtNLM"/>
    </source>
</evidence>
<dbReference type="InterPro" id="IPR009057">
    <property type="entry name" value="Homeodomain-like_sf"/>
</dbReference>
<feature type="compositionally biased region" description="Acidic residues" evidence="1">
    <location>
        <begin position="229"/>
        <end position="288"/>
    </location>
</feature>
<sequence>MSMARKLVKTADSPSLWNYSLSPGWTQETSEILRLAIIKFGCGNWKAIIESKCLPGKTRSQLNLQTQRMVGQQSIAQFKGIHLDTRVVWKDIQEKHRNNPNTFVKNGLIINTGNNQTKEEKDKLRRANTKKYSLPRSDIEAVELQVVDIEDIVAEGKGKRRRLKERKVLAPGEGEKLKARLQVLRDRLATLEKELKDRGVPLTEPKRSRLGAVSSRATAATKRKRAMADDEEEEEEEAAFEINDECFEAYDEDDDEEELEEEEDEEVEILEEEVDDDEEVDIEGEEESGFSGEEPPSSTNAGKAKEEAADISDGGIDDASLGFYFGSQLQQPAAVHNNQLMADSDADAFAAAVLGGAEEDDDVDSDFEEEPSRKKRRIAPSSANGR</sequence>
<dbReference type="CDD" id="cd00167">
    <property type="entry name" value="SANT"/>
    <property type="match status" value="1"/>
</dbReference>
<evidence type="ECO:0000313" key="3">
    <source>
        <dbReference type="Proteomes" id="UP000011083"/>
    </source>
</evidence>
<dbReference type="RefSeq" id="XP_004337251.1">
    <property type="nucleotide sequence ID" value="XM_004337203.1"/>
</dbReference>
<feature type="region of interest" description="Disordered" evidence="1">
    <location>
        <begin position="199"/>
        <end position="313"/>
    </location>
</feature>
<dbReference type="SUPFAM" id="SSF46689">
    <property type="entry name" value="Homeodomain-like"/>
    <property type="match status" value="1"/>
</dbReference>
<dbReference type="GeneID" id="14915587"/>
<dbReference type="EMBL" id="KB008036">
    <property type="protein sequence ID" value="ELR15238.1"/>
    <property type="molecule type" value="Genomic_DNA"/>
</dbReference>
<keyword evidence="3" id="KW-1185">Reference proteome</keyword>
<evidence type="ECO:0000313" key="2">
    <source>
        <dbReference type="EMBL" id="ELR15238.1"/>
    </source>
</evidence>